<organism evidence="2 3">
    <name type="scientific">Handelsmanbacteria sp. (strain RIFCSPLOWO2_12_FULL_64_10)</name>
    <dbReference type="NCBI Taxonomy" id="1817868"/>
    <lineage>
        <taxon>Bacteria</taxon>
        <taxon>Candidatus Handelsmaniibacteriota</taxon>
    </lineage>
</organism>
<proteinExistence type="predicted"/>
<sequence length="87" mass="9926">MPIDEGHRKNFDDLVLHLHEAIDSETMDAKVVVTIAKLVRFAGPFLFNLQKQVDDLDRRLERIESRLGRIEKVLEATTSLRARSLAG</sequence>
<accession>A0A1F6CSZ1</accession>
<gene>
    <name evidence="2" type="ORF">A3F84_16185</name>
</gene>
<dbReference type="Proteomes" id="UP000178606">
    <property type="component" value="Unassembled WGS sequence"/>
</dbReference>
<name>A0A1F6CSZ1_HANXR</name>
<dbReference type="AlphaFoldDB" id="A0A1F6CSZ1"/>
<protein>
    <submittedName>
        <fullName evidence="2">Uncharacterized protein</fullName>
    </submittedName>
</protein>
<evidence type="ECO:0000313" key="2">
    <source>
        <dbReference type="EMBL" id="OGG52273.1"/>
    </source>
</evidence>
<comment type="caution">
    <text evidence="2">The sequence shown here is derived from an EMBL/GenBank/DDBJ whole genome shotgun (WGS) entry which is preliminary data.</text>
</comment>
<reference evidence="2 3" key="1">
    <citation type="journal article" date="2016" name="Nat. Commun.">
        <title>Thousands of microbial genomes shed light on interconnected biogeochemical processes in an aquifer system.</title>
        <authorList>
            <person name="Anantharaman K."/>
            <person name="Brown C.T."/>
            <person name="Hug L.A."/>
            <person name="Sharon I."/>
            <person name="Castelle C.J."/>
            <person name="Probst A.J."/>
            <person name="Thomas B.C."/>
            <person name="Singh A."/>
            <person name="Wilkins M.J."/>
            <person name="Karaoz U."/>
            <person name="Brodie E.L."/>
            <person name="Williams K.H."/>
            <person name="Hubbard S.S."/>
            <person name="Banfield J.F."/>
        </authorList>
    </citation>
    <scope>NUCLEOTIDE SEQUENCE [LARGE SCALE GENOMIC DNA]</scope>
    <source>
        <strain evidence="3">RIFCSPLOWO2_12_FULL_64_10</strain>
    </source>
</reference>
<evidence type="ECO:0000313" key="3">
    <source>
        <dbReference type="Proteomes" id="UP000178606"/>
    </source>
</evidence>
<dbReference type="EMBL" id="MFKF01000148">
    <property type="protein sequence ID" value="OGG52273.1"/>
    <property type="molecule type" value="Genomic_DNA"/>
</dbReference>
<evidence type="ECO:0000256" key="1">
    <source>
        <dbReference type="SAM" id="Coils"/>
    </source>
</evidence>
<feature type="coiled-coil region" evidence="1">
    <location>
        <begin position="46"/>
        <end position="73"/>
    </location>
</feature>
<keyword evidence="1" id="KW-0175">Coiled coil</keyword>